<feature type="transmembrane region" description="Helical" evidence="1">
    <location>
        <begin position="121"/>
        <end position="137"/>
    </location>
</feature>
<feature type="transmembrane region" description="Helical" evidence="1">
    <location>
        <begin position="64"/>
        <end position="81"/>
    </location>
</feature>
<keyword evidence="1" id="KW-1133">Transmembrane helix</keyword>
<feature type="transmembrane region" description="Helical" evidence="1">
    <location>
        <begin position="5"/>
        <end position="21"/>
    </location>
</feature>
<evidence type="ECO:0000313" key="2">
    <source>
        <dbReference type="EMBL" id="KGA14253.1"/>
    </source>
</evidence>
<proteinExistence type="predicted"/>
<feature type="transmembrane region" description="Helical" evidence="1">
    <location>
        <begin position="27"/>
        <end position="52"/>
    </location>
</feature>
<feature type="transmembrane region" description="Helical" evidence="1">
    <location>
        <begin position="87"/>
        <end position="109"/>
    </location>
</feature>
<keyword evidence="1" id="KW-0472">Membrane</keyword>
<gene>
    <name evidence="2" type="ORF">GM51_17665</name>
</gene>
<organism evidence="2">
    <name type="scientific">freshwater metagenome</name>
    <dbReference type="NCBI Taxonomy" id="449393"/>
    <lineage>
        <taxon>unclassified sequences</taxon>
        <taxon>metagenomes</taxon>
        <taxon>ecological metagenomes</taxon>
    </lineage>
</organism>
<evidence type="ECO:0000256" key="1">
    <source>
        <dbReference type="SAM" id="Phobius"/>
    </source>
</evidence>
<sequence>MKFVFAARAAIYFGVGIFITFNQSHSAATGLLALAIFGIGFALLNAIASTVWGKGLFSLENFPLTLAALIVGLAALLVPATEANAAALVFVYLVTGWGLIAGAFEMYLAQRSGFATRFGKDSLISASLSLVVGLLFLAVPLDIISAVGFFGAYLVLSAVHLGISATTPSK</sequence>
<keyword evidence="1" id="KW-0812">Transmembrane</keyword>
<dbReference type="EMBL" id="JNSL01000154">
    <property type="protein sequence ID" value="KGA14253.1"/>
    <property type="molecule type" value="Genomic_DNA"/>
</dbReference>
<protein>
    <recommendedName>
        <fullName evidence="3">Acid-resistance membrane protein</fullName>
    </recommendedName>
</protein>
<name>A0A094S8I9_9ZZZZ</name>
<comment type="caution">
    <text evidence="2">The sequence shown here is derived from an EMBL/GenBank/DDBJ whole genome shotgun (WGS) entry which is preliminary data.</text>
</comment>
<evidence type="ECO:0008006" key="3">
    <source>
        <dbReference type="Google" id="ProtNLM"/>
    </source>
</evidence>
<accession>A0A094S8I9</accession>
<dbReference type="AlphaFoldDB" id="A0A094S8I9"/>
<reference evidence="2" key="1">
    <citation type="submission" date="2014-06" db="EMBL/GenBank/DDBJ databases">
        <title>Key roles for freshwater Actinobacteria revealed by deep metagenomic sequencing.</title>
        <authorList>
            <person name="Ghai R."/>
            <person name="Mizuno C.M."/>
            <person name="Picazo A."/>
            <person name="Camacho A."/>
            <person name="Rodriguez-Valera F."/>
        </authorList>
    </citation>
    <scope>NUCLEOTIDE SEQUENCE</scope>
</reference>
<feature type="transmembrane region" description="Helical" evidence="1">
    <location>
        <begin position="143"/>
        <end position="163"/>
    </location>
</feature>